<dbReference type="RefSeq" id="WP_112664987.1">
    <property type="nucleotide sequence ID" value="NZ_QKVO01000001.1"/>
</dbReference>
<accession>A0A328PQ82</accession>
<evidence type="ECO:0000256" key="5">
    <source>
        <dbReference type="ARBA" id="ARBA00023136"/>
    </source>
</evidence>
<dbReference type="GO" id="GO:0005525">
    <property type="term" value="F:GTP binding"/>
    <property type="evidence" value="ECO:0007669"/>
    <property type="project" value="UniProtKB-KW"/>
</dbReference>
<dbReference type="Gene3D" id="3.40.50.300">
    <property type="entry name" value="P-loop containing nucleotide triphosphate hydrolases"/>
    <property type="match status" value="1"/>
</dbReference>
<dbReference type="Pfam" id="PF00448">
    <property type="entry name" value="SRP54"/>
    <property type="match status" value="1"/>
</dbReference>
<dbReference type="AlphaFoldDB" id="A0A328PQ82"/>
<comment type="similarity">
    <text evidence="2">Belongs to the GTP-binding SRP family.</text>
</comment>
<dbReference type="GO" id="GO:0005047">
    <property type="term" value="F:signal recognition particle binding"/>
    <property type="evidence" value="ECO:0007669"/>
    <property type="project" value="TreeGrafter"/>
</dbReference>
<dbReference type="PANTHER" id="PTHR43134:SF1">
    <property type="entry name" value="SIGNAL RECOGNITION PARTICLE RECEPTOR SUBUNIT ALPHA"/>
    <property type="match status" value="1"/>
</dbReference>
<dbReference type="EMBL" id="QKVO01000001">
    <property type="protein sequence ID" value="RAO95326.1"/>
    <property type="molecule type" value="Genomic_DNA"/>
</dbReference>
<dbReference type="InterPro" id="IPR027417">
    <property type="entry name" value="P-loop_NTPase"/>
</dbReference>
<name>A0A328PQ82_9MOLU</name>
<dbReference type="GO" id="GO:0003924">
    <property type="term" value="F:GTPase activity"/>
    <property type="evidence" value="ECO:0007669"/>
    <property type="project" value="TreeGrafter"/>
</dbReference>
<evidence type="ECO:0000313" key="9">
    <source>
        <dbReference type="EMBL" id="RAO95326.1"/>
    </source>
</evidence>
<dbReference type="SUPFAM" id="SSF52540">
    <property type="entry name" value="P-loop containing nucleoside triphosphate hydrolases"/>
    <property type="match status" value="1"/>
</dbReference>
<keyword evidence="4" id="KW-0342">GTP-binding</keyword>
<keyword evidence="5" id="KW-0472">Membrane</keyword>
<evidence type="ECO:0000256" key="7">
    <source>
        <dbReference type="SAM" id="Coils"/>
    </source>
</evidence>
<feature type="coiled-coil region" evidence="7">
    <location>
        <begin position="50"/>
        <end position="77"/>
    </location>
</feature>
<dbReference type="GO" id="GO:0005886">
    <property type="term" value="C:plasma membrane"/>
    <property type="evidence" value="ECO:0007669"/>
    <property type="project" value="UniProtKB-SubCell"/>
</dbReference>
<keyword evidence="10" id="KW-1185">Reference proteome</keyword>
<sequence length="327" mass="37060">MSLFSNVFSKIKKSTTFEYVSQWFSSTTDWDPEKLKKNISNCLIKLDFQLEIADSIAERLIQELKKAKELTESIVKEKLIELLINHYSSSLETPPQIEINNSSLQGLNFKPNQCNVFFIAGSNGVGKTSFIAKLVYLLKVKYQLVSNILLVAGDTFRAGAVDQLDILAKQLKVDIMTPNLPEKASALIYRALRDNHTKYELIILDSSGRQYNNQNLLLELKKQYSIIEKIMSKPAEESFLILDSTLGTYSQQELSKLLEVIPISAFVLTKMDSTTRGGVIYNLRPKYSIPIKFICFGEKVEDIELFEINSITSQLINSVFKDDLSLS</sequence>
<dbReference type="InterPro" id="IPR042101">
    <property type="entry name" value="SRP54_N_sf"/>
</dbReference>
<evidence type="ECO:0000256" key="1">
    <source>
        <dbReference type="ARBA" id="ARBA00004413"/>
    </source>
</evidence>
<evidence type="ECO:0000259" key="8">
    <source>
        <dbReference type="SMART" id="SM00962"/>
    </source>
</evidence>
<evidence type="ECO:0000256" key="3">
    <source>
        <dbReference type="ARBA" id="ARBA00022741"/>
    </source>
</evidence>
<dbReference type="InterPro" id="IPR000897">
    <property type="entry name" value="SRP54_GTPase_dom"/>
</dbReference>
<evidence type="ECO:0000256" key="4">
    <source>
        <dbReference type="ARBA" id="ARBA00023134"/>
    </source>
</evidence>
<gene>
    <name evidence="9" type="ORF">DNK47_00540</name>
</gene>
<keyword evidence="6" id="KW-0675">Receptor</keyword>
<comment type="caution">
    <text evidence="9">The sequence shown here is derived from an EMBL/GenBank/DDBJ whole genome shotgun (WGS) entry which is preliminary data.</text>
</comment>
<dbReference type="PANTHER" id="PTHR43134">
    <property type="entry name" value="SIGNAL RECOGNITION PARTICLE RECEPTOR SUBUNIT ALPHA"/>
    <property type="match status" value="1"/>
</dbReference>
<keyword evidence="7" id="KW-0175">Coiled coil</keyword>
<evidence type="ECO:0000313" key="10">
    <source>
        <dbReference type="Proteomes" id="UP000249762"/>
    </source>
</evidence>
<reference evidence="10" key="1">
    <citation type="submission" date="2018-06" db="EMBL/GenBank/DDBJ databases">
        <authorList>
            <person name="Martinez Ocampo F."/>
            <person name="Quiroz Castaneda R.E."/>
            <person name="Rojas Lopez X."/>
        </authorList>
    </citation>
    <scope>NUCLEOTIDE SEQUENCE [LARGE SCALE GENOMIC DNA]</scope>
    <source>
        <strain evidence="10">INIFAP02</strain>
    </source>
</reference>
<organism evidence="9 10">
    <name type="scientific">Mycoplasma wenyonii</name>
    <dbReference type="NCBI Taxonomy" id="65123"/>
    <lineage>
        <taxon>Bacteria</taxon>
        <taxon>Bacillati</taxon>
        <taxon>Mycoplasmatota</taxon>
        <taxon>Mollicutes</taxon>
        <taxon>Mycoplasmataceae</taxon>
        <taxon>Mycoplasma</taxon>
    </lineage>
</organism>
<evidence type="ECO:0000256" key="2">
    <source>
        <dbReference type="ARBA" id="ARBA00008531"/>
    </source>
</evidence>
<dbReference type="GO" id="GO:0006614">
    <property type="term" value="P:SRP-dependent cotranslational protein targeting to membrane"/>
    <property type="evidence" value="ECO:0007669"/>
    <property type="project" value="InterPro"/>
</dbReference>
<protein>
    <recommendedName>
        <fullName evidence="8">SRP54-type proteins GTP-binding domain-containing protein</fullName>
    </recommendedName>
</protein>
<feature type="domain" description="SRP54-type proteins GTP-binding" evidence="8">
    <location>
        <begin position="114"/>
        <end position="317"/>
    </location>
</feature>
<dbReference type="OrthoDB" id="9804720at2"/>
<proteinExistence type="inferred from homology"/>
<evidence type="ECO:0000256" key="6">
    <source>
        <dbReference type="ARBA" id="ARBA00023170"/>
    </source>
</evidence>
<dbReference type="SMART" id="SM00962">
    <property type="entry name" value="SRP54"/>
    <property type="match status" value="1"/>
</dbReference>
<dbReference type="Proteomes" id="UP000249762">
    <property type="component" value="Unassembled WGS sequence"/>
</dbReference>
<comment type="subcellular location">
    <subcellularLocation>
        <location evidence="1">Cell membrane</location>
        <topology evidence="1">Peripheral membrane protein</topology>
        <orientation evidence="1">Cytoplasmic side</orientation>
    </subcellularLocation>
</comment>
<dbReference type="Gene3D" id="1.20.120.140">
    <property type="entry name" value="Signal recognition particle SRP54, nucleotide-binding domain"/>
    <property type="match status" value="1"/>
</dbReference>
<keyword evidence="3" id="KW-0547">Nucleotide-binding</keyword>